<dbReference type="AlphaFoldDB" id="A0A6C2UCE6"/>
<dbReference type="RefSeq" id="WP_136082547.1">
    <property type="nucleotide sequence ID" value="NZ_CAAHFG010000004.1"/>
</dbReference>
<dbReference type="GO" id="GO:0003991">
    <property type="term" value="F:acetylglutamate kinase activity"/>
    <property type="evidence" value="ECO:0007669"/>
    <property type="project" value="InterPro"/>
</dbReference>
<evidence type="ECO:0000259" key="3">
    <source>
        <dbReference type="PROSITE" id="PS51731"/>
    </source>
</evidence>
<sequence length="365" mass="40994">MNALNKTIRLFLDSIGRRDEYEFYLNKFQSDKAACFALLCPDLGSIEAGAEVLAFDLHFLLRLELVPAILLCGEKALEMKEALSSEPIFAFQPLEQGSVPLFIQQSRMAEKVPVLVGERHGLEESLLTLLPETATRVHFVRAAGGLKNPAGELLPYIYTHRKNAPEIEELEFDYPALGRKLLEQRPGVHLSVTSPINLLQEIFTVKGAGTLFRKGSELRHFVAMEGVERARLLVLLEASFRKNLSSTGFLENVSHAYIEKDYRGAVLLEEHPAGLYLSKFAVGREARGEGLALELWREVCENHGALFWRSNVANPFNSWYDKQADGYHTCGKWQIFWRGIPASSISDCIAYCCARDEDFQSTPPS</sequence>
<dbReference type="GO" id="GO:0005737">
    <property type="term" value="C:cytoplasm"/>
    <property type="evidence" value="ECO:0007669"/>
    <property type="project" value="InterPro"/>
</dbReference>
<dbReference type="Pfam" id="PF04768">
    <property type="entry name" value="NAT"/>
    <property type="match status" value="1"/>
</dbReference>
<dbReference type="GO" id="GO:0006526">
    <property type="term" value="P:L-arginine biosynthetic process"/>
    <property type="evidence" value="ECO:0007669"/>
    <property type="project" value="InterPro"/>
</dbReference>
<proteinExistence type="predicted"/>
<dbReference type="PROSITE" id="PS51731">
    <property type="entry name" value="GNAT_NAGS"/>
    <property type="match status" value="1"/>
</dbReference>
<feature type="domain" description="N-acetyltransferase" evidence="3">
    <location>
        <begin position="216"/>
        <end position="361"/>
    </location>
</feature>
<protein>
    <submittedName>
        <fullName evidence="4">Acetylglutamate kinase</fullName>
    </submittedName>
</protein>
<evidence type="ECO:0000256" key="2">
    <source>
        <dbReference type="ARBA" id="ARBA00022679"/>
    </source>
</evidence>
<keyword evidence="4" id="KW-0418">Kinase</keyword>
<dbReference type="Proteomes" id="UP000366872">
    <property type="component" value="Unassembled WGS sequence"/>
</dbReference>
<keyword evidence="5" id="KW-1185">Reference proteome</keyword>
<name>A0A6C2UCE6_PONDE</name>
<organism evidence="4 5">
    <name type="scientific">Pontiella desulfatans</name>
    <dbReference type="NCBI Taxonomy" id="2750659"/>
    <lineage>
        <taxon>Bacteria</taxon>
        <taxon>Pseudomonadati</taxon>
        <taxon>Kiritimatiellota</taxon>
        <taxon>Kiritimatiellia</taxon>
        <taxon>Kiritimatiellales</taxon>
        <taxon>Pontiellaceae</taxon>
        <taxon>Pontiella</taxon>
    </lineage>
</organism>
<gene>
    <name evidence="4" type="primary">argB_2</name>
    <name evidence="4" type="ORF">PDESU_05638</name>
</gene>
<evidence type="ECO:0000313" key="5">
    <source>
        <dbReference type="Proteomes" id="UP000366872"/>
    </source>
</evidence>
<keyword evidence="2" id="KW-0808">Transferase</keyword>
<evidence type="ECO:0000313" key="4">
    <source>
        <dbReference type="EMBL" id="VGO17044.1"/>
    </source>
</evidence>
<accession>A0A6C2UCE6</accession>
<reference evidence="4 5" key="1">
    <citation type="submission" date="2019-04" db="EMBL/GenBank/DDBJ databases">
        <authorList>
            <person name="Van Vliet M D."/>
        </authorList>
    </citation>
    <scope>NUCLEOTIDE SEQUENCE [LARGE SCALE GENOMIC DNA]</scope>
    <source>
        <strain evidence="4 5">F1</strain>
    </source>
</reference>
<dbReference type="PANTHER" id="PTHR23342">
    <property type="entry name" value="N-ACETYLGLUTAMATE SYNTHASE"/>
    <property type="match status" value="1"/>
</dbReference>
<dbReference type="PANTHER" id="PTHR23342:SF0">
    <property type="entry name" value="N-ACETYLGLUTAMATE SYNTHASE, MITOCHONDRIAL"/>
    <property type="match status" value="1"/>
</dbReference>
<evidence type="ECO:0000256" key="1">
    <source>
        <dbReference type="ARBA" id="ARBA00004828"/>
    </source>
</evidence>
<dbReference type="InterPro" id="IPR006855">
    <property type="entry name" value="Vertebrate-like_GNAT_dom"/>
</dbReference>
<comment type="pathway">
    <text evidence="1">Amino-acid biosynthesis; L-arginine biosynthesis; N(2)-acetyl-L-ornithine from L-glutamate: step 2/4.</text>
</comment>
<dbReference type="EMBL" id="CAAHFG010000004">
    <property type="protein sequence ID" value="VGO17044.1"/>
    <property type="molecule type" value="Genomic_DNA"/>
</dbReference>
<dbReference type="Gene3D" id="3.40.630.30">
    <property type="match status" value="1"/>
</dbReference>